<keyword evidence="11 16" id="KW-0067">ATP-binding</keyword>
<feature type="binding site" evidence="16">
    <location>
        <position position="179"/>
    </location>
    <ligand>
        <name>ATP</name>
        <dbReference type="ChEBI" id="CHEBI:30616"/>
    </ligand>
</feature>
<feature type="binding site" evidence="16">
    <location>
        <begin position="7"/>
        <end position="10"/>
    </location>
    <ligand>
        <name>ATP</name>
        <dbReference type="ChEBI" id="CHEBI:30616"/>
    </ligand>
</feature>
<evidence type="ECO:0000256" key="17">
    <source>
        <dbReference type="RuleBase" id="RU003448"/>
    </source>
</evidence>
<keyword evidence="10 17" id="KW-0418">Kinase</keyword>
<dbReference type="InterPro" id="IPR036393">
    <property type="entry name" value="AceGlu_kinase-like_sf"/>
</dbReference>
<evidence type="ECO:0000256" key="10">
    <source>
        <dbReference type="ARBA" id="ARBA00022777"/>
    </source>
</evidence>
<evidence type="ECO:0000256" key="1">
    <source>
        <dbReference type="ARBA" id="ARBA00003121"/>
    </source>
</evidence>
<name>A0A9D1LLL0_9CLOT</name>
<dbReference type="EC" id="2.7.2.4" evidence="17"/>
<dbReference type="FunFam" id="3.40.1160.10:FF:000002">
    <property type="entry name" value="Aspartokinase"/>
    <property type="match status" value="1"/>
</dbReference>
<evidence type="ECO:0000256" key="6">
    <source>
        <dbReference type="ARBA" id="ARBA00022605"/>
    </source>
</evidence>
<evidence type="ECO:0000256" key="7">
    <source>
        <dbReference type="ARBA" id="ARBA00022679"/>
    </source>
</evidence>
<dbReference type="Pfam" id="PF00696">
    <property type="entry name" value="AA_kinase"/>
    <property type="match status" value="1"/>
</dbReference>
<keyword evidence="12" id="KW-0220">Diaminopimelate biosynthesis</keyword>
<dbReference type="SUPFAM" id="SSF55021">
    <property type="entry name" value="ACT-like"/>
    <property type="match status" value="2"/>
</dbReference>
<dbReference type="GO" id="GO:0009089">
    <property type="term" value="P:lysine biosynthetic process via diaminopimelate"/>
    <property type="evidence" value="ECO:0007669"/>
    <property type="project" value="InterPro"/>
</dbReference>
<evidence type="ECO:0000256" key="8">
    <source>
        <dbReference type="ARBA" id="ARBA00022737"/>
    </source>
</evidence>
<evidence type="ECO:0000256" key="11">
    <source>
        <dbReference type="ARBA" id="ARBA00022840"/>
    </source>
</evidence>
<evidence type="ECO:0000256" key="3">
    <source>
        <dbReference type="ARBA" id="ARBA00004986"/>
    </source>
</evidence>
<feature type="binding site" evidence="16">
    <location>
        <position position="47"/>
    </location>
    <ligand>
        <name>substrate</name>
    </ligand>
</feature>
<comment type="pathway">
    <text evidence="2 18">Amino-acid biosynthesis; L-lysine biosynthesis via DAP pathway; (S)-tetrahydrodipicolinate from L-aspartate: step 1/4.</text>
</comment>
<dbReference type="Gene3D" id="3.30.2130.10">
    <property type="entry name" value="VC0802-like"/>
    <property type="match status" value="1"/>
</dbReference>
<dbReference type="Gene3D" id="3.40.1160.10">
    <property type="entry name" value="Acetylglutamate kinase-like"/>
    <property type="match status" value="1"/>
</dbReference>
<evidence type="ECO:0000256" key="5">
    <source>
        <dbReference type="ARBA" id="ARBA00010122"/>
    </source>
</evidence>
<reference evidence="20" key="1">
    <citation type="submission" date="2020-10" db="EMBL/GenBank/DDBJ databases">
        <authorList>
            <person name="Gilroy R."/>
        </authorList>
    </citation>
    <scope>NUCLEOTIDE SEQUENCE</scope>
    <source>
        <strain evidence="20">CHK191-8634</strain>
    </source>
</reference>
<accession>A0A9D1LLL0</accession>
<dbReference type="PROSITE" id="PS00324">
    <property type="entry name" value="ASPARTOKINASE"/>
    <property type="match status" value="1"/>
</dbReference>
<keyword evidence="9 16" id="KW-0547">Nucleotide-binding</keyword>
<comment type="catalytic activity">
    <reaction evidence="14 17">
        <text>L-aspartate + ATP = 4-phospho-L-aspartate + ADP</text>
        <dbReference type="Rhea" id="RHEA:23776"/>
        <dbReference type="ChEBI" id="CHEBI:29991"/>
        <dbReference type="ChEBI" id="CHEBI:30616"/>
        <dbReference type="ChEBI" id="CHEBI:57535"/>
        <dbReference type="ChEBI" id="CHEBI:456216"/>
        <dbReference type="EC" id="2.7.2.4"/>
    </reaction>
</comment>
<dbReference type="SUPFAM" id="SSF53633">
    <property type="entry name" value="Carbamate kinase-like"/>
    <property type="match status" value="1"/>
</dbReference>
<dbReference type="InterPro" id="IPR001048">
    <property type="entry name" value="Asp/Glu/Uridylate_kinase"/>
</dbReference>
<dbReference type="InterPro" id="IPR005260">
    <property type="entry name" value="Asp_kin_monofn"/>
</dbReference>
<evidence type="ECO:0000256" key="15">
    <source>
        <dbReference type="ARBA" id="ARBA00063835"/>
    </source>
</evidence>
<dbReference type="InterPro" id="IPR002912">
    <property type="entry name" value="ACT_dom"/>
</dbReference>
<dbReference type="AlphaFoldDB" id="A0A9D1LLL0"/>
<dbReference type="FunFam" id="3.30.2130.10:FF:000001">
    <property type="entry name" value="Bifunctional aspartokinase/homoserine dehydrogenase"/>
    <property type="match status" value="1"/>
</dbReference>
<dbReference type="GO" id="GO:0005524">
    <property type="term" value="F:ATP binding"/>
    <property type="evidence" value="ECO:0007669"/>
    <property type="project" value="UniProtKB-KW"/>
</dbReference>
<dbReference type="CDD" id="cd04913">
    <property type="entry name" value="ACT_AKii-LysC-BS-like_1"/>
    <property type="match status" value="1"/>
</dbReference>
<feature type="binding site" evidence="16">
    <location>
        <position position="74"/>
    </location>
    <ligand>
        <name>substrate</name>
    </ligand>
</feature>
<dbReference type="NCBIfam" id="NF005155">
    <property type="entry name" value="PRK06635.1-4"/>
    <property type="match status" value="1"/>
</dbReference>
<dbReference type="Pfam" id="PF22468">
    <property type="entry name" value="ACT_9"/>
    <property type="match status" value="1"/>
</dbReference>
<evidence type="ECO:0000256" key="16">
    <source>
        <dbReference type="PIRSR" id="PIRSR000726-1"/>
    </source>
</evidence>
<evidence type="ECO:0000259" key="19">
    <source>
        <dbReference type="PROSITE" id="PS51671"/>
    </source>
</evidence>
<dbReference type="GO" id="GO:0004072">
    <property type="term" value="F:aspartate kinase activity"/>
    <property type="evidence" value="ECO:0007669"/>
    <property type="project" value="UniProtKB-EC"/>
</dbReference>
<protein>
    <recommendedName>
        <fullName evidence="17">Aspartokinase</fullName>
        <ecNumber evidence="17">2.7.2.4</ecNumber>
    </recommendedName>
</protein>
<keyword evidence="13" id="KW-0457">Lysine biosynthesis</keyword>
<dbReference type="GO" id="GO:0005829">
    <property type="term" value="C:cytosol"/>
    <property type="evidence" value="ECO:0007669"/>
    <property type="project" value="TreeGrafter"/>
</dbReference>
<reference evidence="20" key="2">
    <citation type="journal article" date="2021" name="PeerJ">
        <title>Extensive microbial diversity within the chicken gut microbiome revealed by metagenomics and culture.</title>
        <authorList>
            <person name="Gilroy R."/>
            <person name="Ravi A."/>
            <person name="Getino M."/>
            <person name="Pursley I."/>
            <person name="Horton D.L."/>
            <person name="Alikhan N.F."/>
            <person name="Baker D."/>
            <person name="Gharbi K."/>
            <person name="Hall N."/>
            <person name="Watson M."/>
            <person name="Adriaenssens E.M."/>
            <person name="Foster-Nyarko E."/>
            <person name="Jarju S."/>
            <person name="Secka A."/>
            <person name="Antonio M."/>
            <person name="Oren A."/>
            <person name="Chaudhuri R.R."/>
            <person name="La Ragione R."/>
            <person name="Hildebrand F."/>
            <person name="Pallen M.J."/>
        </authorList>
    </citation>
    <scope>NUCLEOTIDE SEQUENCE</scope>
    <source>
        <strain evidence="20">CHK191-8634</strain>
    </source>
</reference>
<comment type="similarity">
    <text evidence="5 17">Belongs to the aspartokinase family.</text>
</comment>
<feature type="binding site" evidence="16">
    <location>
        <position position="184"/>
    </location>
    <ligand>
        <name>ATP</name>
        <dbReference type="ChEBI" id="CHEBI:30616"/>
    </ligand>
</feature>
<organism evidence="20 21">
    <name type="scientific">Candidatus Ventrousia excrementavium</name>
    <dbReference type="NCBI Taxonomy" id="2840961"/>
    <lineage>
        <taxon>Bacteria</taxon>
        <taxon>Bacillati</taxon>
        <taxon>Bacillota</taxon>
        <taxon>Clostridia</taxon>
        <taxon>Eubacteriales</taxon>
        <taxon>Clostridiaceae</taxon>
        <taxon>Clostridiaceae incertae sedis</taxon>
        <taxon>Candidatus Ventrousia</taxon>
    </lineage>
</organism>
<dbReference type="NCBIfam" id="TIGR00656">
    <property type="entry name" value="asp_kin_monofn"/>
    <property type="match status" value="1"/>
</dbReference>
<keyword evidence="6 18" id="KW-0028">Amino-acid biosynthesis</keyword>
<comment type="function">
    <text evidence="1">Catalyzes the phosphorylation of the beta-carboxyl group of aspartic acid with ATP to yield 4-phospho-L-aspartate, which is involved in the branched biosynthetic pathway leading to the biosynthesis of amino acids threonine, isoleucine and methionine.</text>
</comment>
<evidence type="ECO:0000313" key="21">
    <source>
        <dbReference type="Proteomes" id="UP000824073"/>
    </source>
</evidence>
<dbReference type="CDD" id="cd04261">
    <property type="entry name" value="AAK_AKii-LysC-BS"/>
    <property type="match status" value="1"/>
</dbReference>
<gene>
    <name evidence="20" type="ORF">IAB67_04285</name>
</gene>
<dbReference type="Proteomes" id="UP000824073">
    <property type="component" value="Unassembled WGS sequence"/>
</dbReference>
<evidence type="ECO:0000256" key="18">
    <source>
        <dbReference type="RuleBase" id="RU004249"/>
    </source>
</evidence>
<proteinExistence type="inferred from homology"/>
<comment type="pathway">
    <text evidence="3 18">Amino-acid biosynthesis; L-methionine biosynthesis via de novo pathway; L-homoserine from L-aspartate: step 1/3.</text>
</comment>
<dbReference type="NCBIfam" id="TIGR00657">
    <property type="entry name" value="asp_kinases"/>
    <property type="match status" value="1"/>
</dbReference>
<dbReference type="PROSITE" id="PS51671">
    <property type="entry name" value="ACT"/>
    <property type="match status" value="1"/>
</dbReference>
<dbReference type="InterPro" id="IPR045865">
    <property type="entry name" value="ACT-like_dom_sf"/>
</dbReference>
<dbReference type="PIRSF" id="PIRSF000726">
    <property type="entry name" value="Asp_kin"/>
    <property type="match status" value="1"/>
</dbReference>
<evidence type="ECO:0000256" key="9">
    <source>
        <dbReference type="ARBA" id="ARBA00022741"/>
    </source>
</evidence>
<feature type="binding site" evidence="16">
    <location>
        <begin position="173"/>
        <end position="174"/>
    </location>
    <ligand>
        <name>ATP</name>
        <dbReference type="ChEBI" id="CHEBI:30616"/>
    </ligand>
</feature>
<dbReference type="InterPro" id="IPR001341">
    <property type="entry name" value="Asp_kinase"/>
</dbReference>
<sequence length="399" mass="43308">MALIVEKFGGSSLANIDKLRNAASIVAADYKKENQLVVVVSAQGDSTDHLVEQAEAIGRRISPREMDVLLSTGEQASMALMAMMLMSMGVPAVSLCGWQAGIRTDALHSKARIEYIDTRRICAELAQDRVVVVAGFQGISPSGDITTIGRGGSDTTAVALAAVLEADVCRIYTDVDGVYSADPRVVQNAVRHYEIDYDEMLELASQGAQVLHNRSVEMAKRFGVQLEVKSSFINGVGTRVREVVMEKRSVSGVARDQNVALVTLEGLQDQPGNIWRLFSGLTEQKINVDIILQPPAVGQQTSITFSVPRESLDHAVEMLTEHRGDLMYESISVDDRVCKISIVGAGMASDYGVASRMFESLYQAGVNVRCVTTSEIKISVIVSEEDSDRAFIAVHDAFF</sequence>
<dbReference type="PANTHER" id="PTHR21499:SF3">
    <property type="entry name" value="ASPARTOKINASE"/>
    <property type="match status" value="1"/>
</dbReference>
<dbReference type="CDD" id="cd04923">
    <property type="entry name" value="ACT_AK-LysC-DapG-like_2"/>
    <property type="match status" value="1"/>
</dbReference>
<keyword evidence="8" id="KW-0677">Repeat</keyword>
<evidence type="ECO:0000256" key="4">
    <source>
        <dbReference type="ARBA" id="ARBA00005139"/>
    </source>
</evidence>
<dbReference type="InterPro" id="IPR018042">
    <property type="entry name" value="Aspartate_kinase_CS"/>
</dbReference>
<dbReference type="GO" id="GO:0019877">
    <property type="term" value="P:diaminopimelate biosynthetic process"/>
    <property type="evidence" value="ECO:0007669"/>
    <property type="project" value="UniProtKB-KW"/>
</dbReference>
<dbReference type="InterPro" id="IPR041740">
    <property type="entry name" value="AKii-LysC-BS"/>
</dbReference>
<dbReference type="InterPro" id="IPR054352">
    <property type="entry name" value="ACT_Aspartokinase"/>
</dbReference>
<evidence type="ECO:0000256" key="12">
    <source>
        <dbReference type="ARBA" id="ARBA00022915"/>
    </source>
</evidence>
<evidence type="ECO:0000256" key="13">
    <source>
        <dbReference type="ARBA" id="ARBA00023154"/>
    </source>
</evidence>
<comment type="subunit">
    <text evidence="15">Tetramer consisting of 2 isoforms Alpha (catalytic and regulation) and of a homodimer of 2 isoforms Beta (regulation).</text>
</comment>
<evidence type="ECO:0000313" key="20">
    <source>
        <dbReference type="EMBL" id="HIU43497.1"/>
    </source>
</evidence>
<dbReference type="GO" id="GO:0009090">
    <property type="term" value="P:homoserine biosynthetic process"/>
    <property type="evidence" value="ECO:0007669"/>
    <property type="project" value="TreeGrafter"/>
</dbReference>
<evidence type="ECO:0000256" key="14">
    <source>
        <dbReference type="ARBA" id="ARBA00047872"/>
    </source>
</evidence>
<dbReference type="PANTHER" id="PTHR21499">
    <property type="entry name" value="ASPARTATE KINASE"/>
    <property type="match status" value="1"/>
</dbReference>
<comment type="caution">
    <text evidence="20">The sequence shown here is derived from an EMBL/GenBank/DDBJ whole genome shotgun (WGS) entry which is preliminary data.</text>
</comment>
<dbReference type="NCBIfam" id="NF005154">
    <property type="entry name" value="PRK06635.1-2"/>
    <property type="match status" value="1"/>
</dbReference>
<evidence type="ECO:0000256" key="2">
    <source>
        <dbReference type="ARBA" id="ARBA00004766"/>
    </source>
</evidence>
<comment type="pathway">
    <text evidence="4 18">Amino-acid biosynthesis; L-threonine biosynthesis; L-threonine from L-aspartate: step 1/5.</text>
</comment>
<keyword evidence="7 17" id="KW-0808">Transferase</keyword>
<dbReference type="EMBL" id="DVMR01000035">
    <property type="protein sequence ID" value="HIU43497.1"/>
    <property type="molecule type" value="Genomic_DNA"/>
</dbReference>
<feature type="domain" description="ACT" evidence="19">
    <location>
        <begin position="262"/>
        <end position="345"/>
    </location>
</feature>